<evidence type="ECO:0000313" key="2">
    <source>
        <dbReference type="Proteomes" id="UP000469421"/>
    </source>
</evidence>
<dbReference type="Pfam" id="PF06293">
    <property type="entry name" value="Kdo"/>
    <property type="match status" value="1"/>
</dbReference>
<dbReference type="AlphaFoldDB" id="A0A6N7LQU3"/>
<evidence type="ECO:0000313" key="1">
    <source>
        <dbReference type="EMBL" id="MQX52697.1"/>
    </source>
</evidence>
<comment type="caution">
    <text evidence="1">The sequence shown here is derived from an EMBL/GenBank/DDBJ whole genome shotgun (WGS) entry which is preliminary data.</text>
</comment>
<reference evidence="1 2" key="1">
    <citation type="submission" date="2019-10" db="EMBL/GenBank/DDBJ databases">
        <title>Alcanivorax sp.PA15-N-34 draft genome sequence.</title>
        <authorList>
            <person name="Liao X."/>
            <person name="Shao Z."/>
        </authorList>
    </citation>
    <scope>NUCLEOTIDE SEQUENCE [LARGE SCALE GENOMIC DNA]</scope>
    <source>
        <strain evidence="1 2">PA15-N-34</strain>
    </source>
</reference>
<dbReference type="SUPFAM" id="SSF56112">
    <property type="entry name" value="Protein kinase-like (PK-like)"/>
    <property type="match status" value="1"/>
</dbReference>
<dbReference type="InterPro" id="IPR011009">
    <property type="entry name" value="Kinase-like_dom_sf"/>
</dbReference>
<organism evidence="1 2">
    <name type="scientific">Alcanivorax sediminis</name>
    <dbReference type="NCBI Taxonomy" id="2663008"/>
    <lineage>
        <taxon>Bacteria</taxon>
        <taxon>Pseudomonadati</taxon>
        <taxon>Pseudomonadota</taxon>
        <taxon>Gammaproteobacteria</taxon>
        <taxon>Oceanospirillales</taxon>
        <taxon>Alcanivoracaceae</taxon>
        <taxon>Alcanivorax</taxon>
    </lineage>
</organism>
<name>A0A6N7LQU3_9GAMM</name>
<evidence type="ECO:0008006" key="3">
    <source>
        <dbReference type="Google" id="ProtNLM"/>
    </source>
</evidence>
<protein>
    <recommendedName>
        <fullName evidence="3">Lipopolysaccharide kinase (Kdo/WaaP) family protein</fullName>
    </recommendedName>
</protein>
<accession>A0A6N7LQU3</accession>
<sequence>MASDLARRPALLACCSRTGRKAVPQGQATGGAPVDLRAHDSDDFRLIYRDQEAVASLLAGESVQAWFSAEHQILKQGGKVEARLLKTPAGVVFVKHYRAKNLFRRVISWLGVFRARRIFRLSLELRRIGVRVPEPMAYLMEKRRDCSSSFFVCEGLDAEDLKSIAVNSGLEAIGGVERVFADVVELLVGLHQAGYAHGDTKWANWMVRRSDSQLVLIDLDGVFRPFWFRNKHFGRDLARFLINARELRIHEYIIEAMLANYAKQRGRSVTQVCRDLGPAYDKLAKRHRQKYGSQL</sequence>
<dbReference type="EMBL" id="WIRE01000001">
    <property type="protein sequence ID" value="MQX52697.1"/>
    <property type="molecule type" value="Genomic_DNA"/>
</dbReference>
<dbReference type="Proteomes" id="UP000469421">
    <property type="component" value="Unassembled WGS sequence"/>
</dbReference>
<dbReference type="Gene3D" id="1.10.510.10">
    <property type="entry name" value="Transferase(Phosphotransferase) domain 1"/>
    <property type="match status" value="1"/>
</dbReference>
<gene>
    <name evidence="1" type="ORF">GFN93_05510</name>
</gene>
<proteinExistence type="predicted"/>
<keyword evidence="2" id="KW-1185">Reference proteome</keyword>